<accession>A0ABR4CK80</accession>
<dbReference type="Proteomes" id="UP001595075">
    <property type="component" value="Unassembled WGS sequence"/>
</dbReference>
<reference evidence="1 2" key="1">
    <citation type="journal article" date="2024" name="Commun. Biol.">
        <title>Comparative genomic analysis of thermophilic fungi reveals convergent evolutionary adaptations and gene losses.</title>
        <authorList>
            <person name="Steindorff A.S."/>
            <person name="Aguilar-Pontes M.V."/>
            <person name="Robinson A.J."/>
            <person name="Andreopoulos B."/>
            <person name="LaButti K."/>
            <person name="Kuo A."/>
            <person name="Mondo S."/>
            <person name="Riley R."/>
            <person name="Otillar R."/>
            <person name="Haridas S."/>
            <person name="Lipzen A."/>
            <person name="Grimwood J."/>
            <person name="Schmutz J."/>
            <person name="Clum A."/>
            <person name="Reid I.D."/>
            <person name="Moisan M.C."/>
            <person name="Butler G."/>
            <person name="Nguyen T.T.M."/>
            <person name="Dewar K."/>
            <person name="Conant G."/>
            <person name="Drula E."/>
            <person name="Henrissat B."/>
            <person name="Hansel C."/>
            <person name="Singer S."/>
            <person name="Hutchinson M.I."/>
            <person name="de Vries R.P."/>
            <person name="Natvig D.O."/>
            <person name="Powell A.J."/>
            <person name="Tsang A."/>
            <person name="Grigoriev I.V."/>
        </authorList>
    </citation>
    <scope>NUCLEOTIDE SEQUENCE [LARGE SCALE GENOMIC DNA]</scope>
    <source>
        <strain evidence="1 2">CBS 494.80</strain>
    </source>
</reference>
<organism evidence="1 2">
    <name type="scientific">Oculimacula yallundae</name>
    <dbReference type="NCBI Taxonomy" id="86028"/>
    <lineage>
        <taxon>Eukaryota</taxon>
        <taxon>Fungi</taxon>
        <taxon>Dikarya</taxon>
        <taxon>Ascomycota</taxon>
        <taxon>Pezizomycotina</taxon>
        <taxon>Leotiomycetes</taxon>
        <taxon>Helotiales</taxon>
        <taxon>Ploettnerulaceae</taxon>
        <taxon>Oculimacula</taxon>
    </lineage>
</organism>
<dbReference type="EMBL" id="JAZHXI010000006">
    <property type="protein sequence ID" value="KAL2070180.1"/>
    <property type="molecule type" value="Genomic_DNA"/>
</dbReference>
<evidence type="ECO:0000313" key="2">
    <source>
        <dbReference type="Proteomes" id="UP001595075"/>
    </source>
</evidence>
<gene>
    <name evidence="1" type="ORF">VTL71DRAFT_13206</name>
</gene>
<keyword evidence="2" id="KW-1185">Reference proteome</keyword>
<protein>
    <recommendedName>
        <fullName evidence="3">DUF4261 domain-containing protein</fullName>
    </recommendedName>
</protein>
<sequence>MGVIGSFETWDGLLAAIEERMPIVAGQRSSSTSLVESTVADRWADHSFEGVFLTQARAPKDPALYIAPGMKAWTTQSFEAAHASEPNDSERELAIGTKPGDDPLLQTHRERDLAPVLLFPGDPSIPRPASRSVEYFWGRGSVLLERKSGLYLYADENWGDAVLFVDGAGGDKLFTYRNGWCPWMRTRPLATLREALTFFMFLVSNRVWQVDENSVVGGMGYFDDLNVSKKKVNMDGVKTEIDFRADWGAAPAF</sequence>
<evidence type="ECO:0008006" key="3">
    <source>
        <dbReference type="Google" id="ProtNLM"/>
    </source>
</evidence>
<name>A0ABR4CK80_9HELO</name>
<evidence type="ECO:0000313" key="1">
    <source>
        <dbReference type="EMBL" id="KAL2070180.1"/>
    </source>
</evidence>
<comment type="caution">
    <text evidence="1">The sequence shown here is derived from an EMBL/GenBank/DDBJ whole genome shotgun (WGS) entry which is preliminary data.</text>
</comment>
<proteinExistence type="predicted"/>